<sequence>MNIQFHTSLFVVGFLPIYLIFGFLCVLIAIFYLGLQKIGKFVRNRTGYWHFGLFNVGLVLLVISANLENPYKNLDFYVYSEYSFVGALSALLISFLIFVFGVIKSIMK</sequence>
<gene>
    <name evidence="2" type="ORF">QM480_00620</name>
</gene>
<feature type="transmembrane region" description="Helical" evidence="1">
    <location>
        <begin position="12"/>
        <end position="35"/>
    </location>
</feature>
<reference evidence="2 3" key="1">
    <citation type="submission" date="2023-05" db="EMBL/GenBank/DDBJ databases">
        <title>Novel species of genus Flectobacillus isolated from stream in China.</title>
        <authorList>
            <person name="Lu H."/>
        </authorList>
    </citation>
    <scope>NUCLEOTIDE SEQUENCE [LARGE SCALE GENOMIC DNA]</scope>
    <source>
        <strain evidence="2 3">DC10W</strain>
    </source>
</reference>
<name>A0ABT6YGT7_9BACT</name>
<dbReference type="RefSeq" id="WP_283368170.1">
    <property type="nucleotide sequence ID" value="NZ_JASHID010000001.1"/>
</dbReference>
<feature type="transmembrane region" description="Helical" evidence="1">
    <location>
        <begin position="47"/>
        <end position="67"/>
    </location>
</feature>
<keyword evidence="1" id="KW-1133">Transmembrane helix</keyword>
<comment type="caution">
    <text evidence="2">The sequence shown here is derived from an EMBL/GenBank/DDBJ whole genome shotgun (WGS) entry which is preliminary data.</text>
</comment>
<accession>A0ABT6YGT7</accession>
<dbReference type="EMBL" id="JASHID010000001">
    <property type="protein sequence ID" value="MDI9862807.1"/>
    <property type="molecule type" value="Genomic_DNA"/>
</dbReference>
<keyword evidence="1" id="KW-0472">Membrane</keyword>
<feature type="transmembrane region" description="Helical" evidence="1">
    <location>
        <begin position="82"/>
        <end position="103"/>
    </location>
</feature>
<proteinExistence type="predicted"/>
<keyword evidence="1" id="KW-0812">Transmembrane</keyword>
<evidence type="ECO:0000313" key="2">
    <source>
        <dbReference type="EMBL" id="MDI9862807.1"/>
    </source>
</evidence>
<dbReference type="Proteomes" id="UP001236569">
    <property type="component" value="Unassembled WGS sequence"/>
</dbReference>
<keyword evidence="3" id="KW-1185">Reference proteome</keyword>
<organism evidence="2 3">
    <name type="scientific">Flectobacillus longus</name>
    <dbReference type="NCBI Taxonomy" id="2984207"/>
    <lineage>
        <taxon>Bacteria</taxon>
        <taxon>Pseudomonadati</taxon>
        <taxon>Bacteroidota</taxon>
        <taxon>Cytophagia</taxon>
        <taxon>Cytophagales</taxon>
        <taxon>Flectobacillaceae</taxon>
        <taxon>Flectobacillus</taxon>
    </lineage>
</organism>
<dbReference type="InterPro" id="IPR036927">
    <property type="entry name" value="Cyt_c_oxase-like_su1_sf"/>
</dbReference>
<evidence type="ECO:0000313" key="3">
    <source>
        <dbReference type="Proteomes" id="UP001236569"/>
    </source>
</evidence>
<dbReference type="Gene3D" id="1.20.210.10">
    <property type="entry name" value="Cytochrome c oxidase-like, subunit I domain"/>
    <property type="match status" value="1"/>
</dbReference>
<evidence type="ECO:0000256" key="1">
    <source>
        <dbReference type="SAM" id="Phobius"/>
    </source>
</evidence>
<protein>
    <submittedName>
        <fullName evidence="2">Uncharacterized protein</fullName>
    </submittedName>
</protein>